<keyword evidence="3" id="KW-1185">Reference proteome</keyword>
<name>A0A150WLI7_BDEBC</name>
<feature type="transmembrane region" description="Helical" evidence="1">
    <location>
        <begin position="21"/>
        <end position="44"/>
    </location>
</feature>
<gene>
    <name evidence="2" type="ORF">AZI86_10820</name>
</gene>
<evidence type="ECO:0008006" key="4">
    <source>
        <dbReference type="Google" id="ProtNLM"/>
    </source>
</evidence>
<evidence type="ECO:0000256" key="1">
    <source>
        <dbReference type="SAM" id="Phobius"/>
    </source>
</evidence>
<keyword evidence="1" id="KW-0472">Membrane</keyword>
<dbReference type="EMBL" id="LUKE01000002">
    <property type="protein sequence ID" value="KYG64695.1"/>
    <property type="molecule type" value="Genomic_DNA"/>
</dbReference>
<sequence length="133" mass="14173">MTSSTVTPKIQTNKFVTFLTLFSSTGTLICCALPALLVSLGMGAVLAGLAGNVPGLIWVSENKGFVFIFAGVMLALNGVLLWRNRNAPCPLDPELRNACISGRRFSARVYGLSVVIFLVGFFFAFLAPILSPS</sequence>
<dbReference type="AlphaFoldDB" id="A0A150WLI7"/>
<dbReference type="RefSeq" id="WP_061835206.1">
    <property type="nucleotide sequence ID" value="NZ_LUKE01000002.1"/>
</dbReference>
<proteinExistence type="predicted"/>
<feature type="transmembrane region" description="Helical" evidence="1">
    <location>
        <begin position="64"/>
        <end position="82"/>
    </location>
</feature>
<protein>
    <recommendedName>
        <fullName evidence="4">Mercuric transport protein MerT</fullName>
    </recommendedName>
</protein>
<evidence type="ECO:0000313" key="2">
    <source>
        <dbReference type="EMBL" id="KYG64695.1"/>
    </source>
</evidence>
<reference evidence="2 3" key="1">
    <citation type="submission" date="2016-03" db="EMBL/GenBank/DDBJ databases">
        <authorList>
            <person name="Ploux O."/>
        </authorList>
    </citation>
    <scope>NUCLEOTIDE SEQUENCE [LARGE SCALE GENOMIC DNA]</scope>
    <source>
        <strain evidence="2 3">R0</strain>
    </source>
</reference>
<feature type="transmembrane region" description="Helical" evidence="1">
    <location>
        <begin position="109"/>
        <end position="130"/>
    </location>
</feature>
<dbReference type="Proteomes" id="UP000075320">
    <property type="component" value="Unassembled WGS sequence"/>
</dbReference>
<keyword evidence="1" id="KW-0812">Transmembrane</keyword>
<evidence type="ECO:0000313" key="3">
    <source>
        <dbReference type="Proteomes" id="UP000075320"/>
    </source>
</evidence>
<organism evidence="2 3">
    <name type="scientific">Bdellovibrio bacteriovorus</name>
    <dbReference type="NCBI Taxonomy" id="959"/>
    <lineage>
        <taxon>Bacteria</taxon>
        <taxon>Pseudomonadati</taxon>
        <taxon>Bdellovibrionota</taxon>
        <taxon>Bdellovibrionia</taxon>
        <taxon>Bdellovibrionales</taxon>
        <taxon>Pseudobdellovibrionaceae</taxon>
        <taxon>Bdellovibrio</taxon>
    </lineage>
</organism>
<comment type="caution">
    <text evidence="2">The sequence shown here is derived from an EMBL/GenBank/DDBJ whole genome shotgun (WGS) entry which is preliminary data.</text>
</comment>
<dbReference type="OrthoDB" id="8908498at2"/>
<accession>A0A150WLI7</accession>
<keyword evidence="1" id="KW-1133">Transmembrane helix</keyword>